<name>A0A5M8FT16_9GAMM</name>
<dbReference type="RefSeq" id="WP_150090997.1">
    <property type="nucleotide sequence ID" value="NZ_JBFUOH010000052.1"/>
</dbReference>
<dbReference type="EMBL" id="VWXX01000004">
    <property type="protein sequence ID" value="KAA6186712.1"/>
    <property type="molecule type" value="Genomic_DNA"/>
</dbReference>
<reference evidence="2 3" key="1">
    <citation type="submission" date="2019-09" db="EMBL/GenBank/DDBJ databases">
        <title>Whole-genome sequence of the purple sulfur bacterium Thiohalocapsa marina DSM 19078.</title>
        <authorList>
            <person name="Kyndt J.A."/>
            <person name="Meyer T.E."/>
        </authorList>
    </citation>
    <scope>NUCLEOTIDE SEQUENCE [LARGE SCALE GENOMIC DNA]</scope>
    <source>
        <strain evidence="2 3">DSM 19078</strain>
    </source>
</reference>
<sequence length="247" mass="26775">MSNAARIDSGKSDDGRSDRGTPGGHASSGVEALIERLRDEGVQVGRNAAERIEAEAHHEAARILREAETRAKQIRETARQEAEALQKGGEEALRLAMRDTVLRLKADLADRFSDEVRRLIAAKMEQEAFLERLILEVAAQARAQAGVETGQAVEVALPRALVGPEELRRNPLELREGSLSHFVLSLAGNVLAEGVTFGVSADPNGRGIQLSLVGQEVRIDLTDETVAATLLAHLQPRFRAILEGMVK</sequence>
<feature type="compositionally biased region" description="Basic and acidic residues" evidence="1">
    <location>
        <begin position="8"/>
        <end position="19"/>
    </location>
</feature>
<gene>
    <name evidence="2" type="ORF">F2Q65_04915</name>
</gene>
<evidence type="ECO:0000256" key="1">
    <source>
        <dbReference type="SAM" id="MobiDB-lite"/>
    </source>
</evidence>
<evidence type="ECO:0000313" key="2">
    <source>
        <dbReference type="EMBL" id="KAA6186712.1"/>
    </source>
</evidence>
<proteinExistence type="predicted"/>
<organism evidence="2 3">
    <name type="scientific">Thiohalocapsa marina</name>
    <dbReference type="NCBI Taxonomy" id="424902"/>
    <lineage>
        <taxon>Bacteria</taxon>
        <taxon>Pseudomonadati</taxon>
        <taxon>Pseudomonadota</taxon>
        <taxon>Gammaproteobacteria</taxon>
        <taxon>Chromatiales</taxon>
        <taxon>Chromatiaceae</taxon>
        <taxon>Thiohalocapsa</taxon>
    </lineage>
</organism>
<comment type="caution">
    <text evidence="2">The sequence shown here is derived from an EMBL/GenBank/DDBJ whole genome shotgun (WGS) entry which is preliminary data.</text>
</comment>
<protein>
    <recommendedName>
        <fullName evidence="4">ATPase</fullName>
    </recommendedName>
</protein>
<dbReference type="OrthoDB" id="275663at2"/>
<evidence type="ECO:0008006" key="4">
    <source>
        <dbReference type="Google" id="ProtNLM"/>
    </source>
</evidence>
<feature type="region of interest" description="Disordered" evidence="1">
    <location>
        <begin position="1"/>
        <end position="30"/>
    </location>
</feature>
<accession>A0A5M8FT16</accession>
<keyword evidence="3" id="KW-1185">Reference proteome</keyword>
<evidence type="ECO:0000313" key="3">
    <source>
        <dbReference type="Proteomes" id="UP000322981"/>
    </source>
</evidence>
<dbReference type="AlphaFoldDB" id="A0A5M8FT16"/>
<dbReference type="Proteomes" id="UP000322981">
    <property type="component" value="Unassembled WGS sequence"/>
</dbReference>